<reference evidence="1 2" key="1">
    <citation type="journal article" date="2011" name="Stand. Genomic Sci.">
        <title>Complete genome sequence of Rhodospirillum rubrum type strain (S1).</title>
        <authorList>
            <person name="Munk A.C."/>
            <person name="Copeland A."/>
            <person name="Lucas S."/>
            <person name="Lapidus A."/>
            <person name="Del Rio T.G."/>
            <person name="Barry K."/>
            <person name="Detter J.C."/>
            <person name="Hammon N."/>
            <person name="Israni S."/>
            <person name="Pitluck S."/>
            <person name="Brettin T."/>
            <person name="Bruce D."/>
            <person name="Han C."/>
            <person name="Tapia R."/>
            <person name="Gilna P."/>
            <person name="Schmutz J."/>
            <person name="Larimer F."/>
            <person name="Land M."/>
            <person name="Kyrpides N.C."/>
            <person name="Mavromatis K."/>
            <person name="Richardson P."/>
            <person name="Rohde M."/>
            <person name="Goker M."/>
            <person name="Klenk H.P."/>
            <person name="Zhang Y."/>
            <person name="Roberts G.P."/>
            <person name="Reslewic S."/>
            <person name="Schwartz D.C."/>
        </authorList>
    </citation>
    <scope>NUCLEOTIDE SEQUENCE [LARGE SCALE GENOMIC DNA]</scope>
    <source>
        <strain evidence="2">ATCC 11170 / ATH 1.1.1 / DSM 467 / LMG 4362 / NCIMB 8255 / S1</strain>
    </source>
</reference>
<dbReference type="InterPro" id="IPR010179">
    <property type="entry name" value="CRISPR-assoc_prot_Cse3"/>
</dbReference>
<dbReference type="EMBL" id="CP000230">
    <property type="protein sequence ID" value="ABC21151.1"/>
    <property type="molecule type" value="Genomic_DNA"/>
</dbReference>
<dbReference type="SUPFAM" id="SSF117987">
    <property type="entry name" value="CRISPR-associated protein"/>
    <property type="match status" value="1"/>
</dbReference>
<sequence length="243" mass="26687">MTPLYLISLPLDMVSFHRWAGQRGIGTDEGRALHHLLGESFGKGVLQPFRLMVAPNGATGTLYAYTRADRTALVQTTRDFGLPDALAVCDPARLAAKAMPEDWREGRRLAFDLRARPVRRLLKPAGVFPKGAEVDAFLLEALRRFPEGRPAEGVAGAPITREGVYFQWLAERLSGAARVEEVRLARFERRAVLRGSKSIEGPDAVFHGELVILDGAKFAGHLASGLGRHTAYGYGMMLLRPAR</sequence>
<dbReference type="Proteomes" id="UP000001929">
    <property type="component" value="Chromosome"/>
</dbReference>
<keyword evidence="2" id="KW-1185">Reference proteome</keyword>
<dbReference type="SMART" id="SM01101">
    <property type="entry name" value="CRISPR_assoc"/>
    <property type="match status" value="1"/>
</dbReference>
<evidence type="ECO:0000313" key="2">
    <source>
        <dbReference type="Proteomes" id="UP000001929"/>
    </source>
</evidence>
<dbReference type="RefSeq" id="WP_011388099.1">
    <property type="nucleotide sequence ID" value="NC_007643.1"/>
</dbReference>
<gene>
    <name evidence="1" type="ordered locus">Rru_A0346</name>
</gene>
<accession>Q2RXJ4</accession>
<organism evidence="1 2">
    <name type="scientific">Rhodospirillum rubrum (strain ATCC 11170 / ATH 1.1.1 / DSM 467 / LMG 4362 / NCIMB 8255 / S1)</name>
    <dbReference type="NCBI Taxonomy" id="269796"/>
    <lineage>
        <taxon>Bacteria</taxon>
        <taxon>Pseudomonadati</taxon>
        <taxon>Pseudomonadota</taxon>
        <taxon>Alphaproteobacteria</taxon>
        <taxon>Rhodospirillales</taxon>
        <taxon>Rhodospirillaceae</taxon>
        <taxon>Rhodospirillum</taxon>
    </lineage>
</organism>
<proteinExistence type="predicted"/>
<protein>
    <submittedName>
        <fullName evidence="1">CRISPR-associated protein, CT1974 family</fullName>
    </submittedName>
</protein>
<evidence type="ECO:0000313" key="1">
    <source>
        <dbReference type="EMBL" id="ABC21151.1"/>
    </source>
</evidence>
<dbReference type="AlphaFoldDB" id="Q2RXJ4"/>
<dbReference type="HOGENOM" id="CLU_1049213_0_0_5"/>
<dbReference type="KEGG" id="rru:Rru_A0346"/>
<dbReference type="Gene3D" id="3.30.70.1210">
    <property type="entry name" value="Crispr-associated protein, domain 2"/>
    <property type="match status" value="1"/>
</dbReference>
<dbReference type="STRING" id="269796.Rru_A0346"/>
<name>Q2RXJ4_RHORT</name>
<dbReference type="eggNOG" id="ENOG502ZCI5">
    <property type="taxonomic scope" value="Bacteria"/>
</dbReference>
<dbReference type="PATRIC" id="fig|269796.9.peg.403"/>
<dbReference type="Pfam" id="PF08798">
    <property type="entry name" value="CRISPR_assoc"/>
    <property type="match status" value="1"/>
</dbReference>
<dbReference type="EnsemblBacteria" id="ABC21151">
    <property type="protein sequence ID" value="ABC21151"/>
    <property type="gene ID" value="Rru_A0346"/>
</dbReference>